<feature type="non-terminal residue" evidence="2">
    <location>
        <position position="91"/>
    </location>
</feature>
<gene>
    <name evidence="2" type="ORF">AVDCRST_MAG58-2682</name>
</gene>
<evidence type="ECO:0000256" key="1">
    <source>
        <dbReference type="SAM" id="MobiDB-lite"/>
    </source>
</evidence>
<sequence length="91" mass="10368">GSRPHHTRPGHPADTHPRSADVCWRRTGCQCSDQRRLQPRYAARVPGRFPARNDNGPAKVPEPQKLLRRRLLGSRALLHYLPVARRRPPGL</sequence>
<protein>
    <submittedName>
        <fullName evidence="2">Uncharacterized protein</fullName>
    </submittedName>
</protein>
<dbReference type="EMBL" id="CADCVF010000054">
    <property type="protein sequence ID" value="CAA9461475.1"/>
    <property type="molecule type" value="Genomic_DNA"/>
</dbReference>
<reference evidence="2" key="1">
    <citation type="submission" date="2020-02" db="EMBL/GenBank/DDBJ databases">
        <authorList>
            <person name="Meier V. D."/>
        </authorList>
    </citation>
    <scope>NUCLEOTIDE SEQUENCE</scope>
    <source>
        <strain evidence="2">AVDCRST_MAG58</strain>
    </source>
</reference>
<accession>A0A6J4R1H1</accession>
<name>A0A6J4R1H1_9ACTN</name>
<organism evidence="2">
    <name type="scientific">uncultured Rubrobacteraceae bacterium</name>
    <dbReference type="NCBI Taxonomy" id="349277"/>
    <lineage>
        <taxon>Bacteria</taxon>
        <taxon>Bacillati</taxon>
        <taxon>Actinomycetota</taxon>
        <taxon>Rubrobacteria</taxon>
        <taxon>Rubrobacterales</taxon>
        <taxon>Rubrobacteraceae</taxon>
        <taxon>environmental samples</taxon>
    </lineage>
</organism>
<evidence type="ECO:0000313" key="2">
    <source>
        <dbReference type="EMBL" id="CAA9461475.1"/>
    </source>
</evidence>
<feature type="region of interest" description="Disordered" evidence="1">
    <location>
        <begin position="42"/>
        <end position="61"/>
    </location>
</feature>
<feature type="non-terminal residue" evidence="2">
    <location>
        <position position="1"/>
    </location>
</feature>
<proteinExistence type="predicted"/>
<dbReference type="AlphaFoldDB" id="A0A6J4R1H1"/>